<evidence type="ECO:0000259" key="2">
    <source>
        <dbReference type="PROSITE" id="PS50801"/>
    </source>
</evidence>
<dbReference type="InterPro" id="IPR036513">
    <property type="entry name" value="STAS_dom_sf"/>
</dbReference>
<feature type="domain" description="STAS" evidence="2">
    <location>
        <begin position="161"/>
        <end position="272"/>
    </location>
</feature>
<dbReference type="CDD" id="cd07041">
    <property type="entry name" value="STAS_RsbR_RsbS_like"/>
    <property type="match status" value="1"/>
</dbReference>
<gene>
    <name evidence="3" type="ORF">ACFQPF_05160</name>
</gene>
<sequence length="278" mass="31379">MELKLLGQHIIDHAAEFSKDITRQLEERYVTFLDQSKLEDHAITEWRAKLIRLVGEAIKAGSSEALEDKVAEWARMTGEGAVQYGISIDELIKTNKLYRKVILDNIEIYIETQEIPIKQFLKINRILDGVLDHSSYVFSVSFVEYHKQTLETAQQAMLDISIPVVSLTDKIAILPLIGELDTYRARILMENSLKRCIELRNTELIIDLSGVPIVDTMVANELFQVNKALSLIGVNPTFSGIRPDIAQAVVNLGIGFEEITIAGNLKQAFKKLLEIENE</sequence>
<evidence type="ECO:0000313" key="3">
    <source>
        <dbReference type="EMBL" id="MFC7371058.1"/>
    </source>
</evidence>
<dbReference type="SUPFAM" id="SSF52091">
    <property type="entry name" value="SpoIIaa-like"/>
    <property type="match status" value="1"/>
</dbReference>
<dbReference type="Pfam" id="PF01740">
    <property type="entry name" value="STAS"/>
    <property type="match status" value="1"/>
</dbReference>
<dbReference type="InterPro" id="IPR051932">
    <property type="entry name" value="Bact_StressResp_Reg"/>
</dbReference>
<proteinExistence type="predicted"/>
<dbReference type="PROSITE" id="PS50801">
    <property type="entry name" value="STAS"/>
    <property type="match status" value="1"/>
</dbReference>
<protein>
    <submittedName>
        <fullName evidence="3">STAS domain-containing protein</fullName>
    </submittedName>
</protein>
<organism evidence="3 4">
    <name type="scientific">Fictibacillus iocasae</name>
    <dbReference type="NCBI Taxonomy" id="2715437"/>
    <lineage>
        <taxon>Bacteria</taxon>
        <taxon>Bacillati</taxon>
        <taxon>Bacillota</taxon>
        <taxon>Bacilli</taxon>
        <taxon>Bacillales</taxon>
        <taxon>Fictibacillaceae</taxon>
        <taxon>Fictibacillus</taxon>
    </lineage>
</organism>
<accession>A0ABW2NPI7</accession>
<dbReference type="Proteomes" id="UP001596549">
    <property type="component" value="Unassembled WGS sequence"/>
</dbReference>
<name>A0ABW2NPI7_9BACL</name>
<dbReference type="PANTHER" id="PTHR33745:SF3">
    <property type="entry name" value="RSBT CO-ANTAGONIST PROTEIN RSBRC"/>
    <property type="match status" value="1"/>
</dbReference>
<dbReference type="EMBL" id="JBHTCP010000009">
    <property type="protein sequence ID" value="MFC7371058.1"/>
    <property type="molecule type" value="Genomic_DNA"/>
</dbReference>
<dbReference type="RefSeq" id="WP_379747235.1">
    <property type="nucleotide sequence ID" value="NZ_JBHTCP010000009.1"/>
</dbReference>
<keyword evidence="1" id="KW-0597">Phosphoprotein</keyword>
<evidence type="ECO:0000313" key="4">
    <source>
        <dbReference type="Proteomes" id="UP001596549"/>
    </source>
</evidence>
<comment type="caution">
    <text evidence="3">The sequence shown here is derived from an EMBL/GenBank/DDBJ whole genome shotgun (WGS) entry which is preliminary data.</text>
</comment>
<keyword evidence="4" id="KW-1185">Reference proteome</keyword>
<dbReference type="PANTHER" id="PTHR33745">
    <property type="entry name" value="RSBT ANTAGONIST PROTEIN RSBS-RELATED"/>
    <property type="match status" value="1"/>
</dbReference>
<dbReference type="InterPro" id="IPR002645">
    <property type="entry name" value="STAS_dom"/>
</dbReference>
<reference evidence="4" key="1">
    <citation type="journal article" date="2019" name="Int. J. Syst. Evol. Microbiol.">
        <title>The Global Catalogue of Microorganisms (GCM) 10K type strain sequencing project: providing services to taxonomists for standard genome sequencing and annotation.</title>
        <authorList>
            <consortium name="The Broad Institute Genomics Platform"/>
            <consortium name="The Broad Institute Genome Sequencing Center for Infectious Disease"/>
            <person name="Wu L."/>
            <person name="Ma J."/>
        </authorList>
    </citation>
    <scope>NUCLEOTIDE SEQUENCE [LARGE SCALE GENOMIC DNA]</scope>
    <source>
        <strain evidence="4">NBRC 106396</strain>
    </source>
</reference>
<dbReference type="Gene3D" id="3.30.750.24">
    <property type="entry name" value="STAS domain"/>
    <property type="match status" value="1"/>
</dbReference>
<evidence type="ECO:0000256" key="1">
    <source>
        <dbReference type="ARBA" id="ARBA00022553"/>
    </source>
</evidence>